<evidence type="ECO:0000256" key="3">
    <source>
        <dbReference type="ARBA" id="ARBA00022576"/>
    </source>
</evidence>
<comment type="similarity">
    <text evidence="2">Belongs to the class-III pyridoxal-phosphate-dependent aminotransferase family.</text>
</comment>
<keyword evidence="3" id="KW-0032">Aminotransferase</keyword>
<keyword evidence="5" id="KW-0663">Pyridoxal phosphate</keyword>
<sequence>VLEKKFKMTTNAEIDLRRNESVARALAYSSTFVADRAIGAEVWDVEGNRFIDFAGGIGCQNVGHGHPKVIAAIEKQAQAFTHTCFQISPYENYVQLAERLNDLAPGDFRKKSLFFSAGGEAVENAVKIARFFTQRPGLITFTNGYHGRSYMGMGLSARMNPFKIGFGPFPTEIYRIPFPDKYHKITLDDTKRAFGTLFGSDIEPTQIAAAIFEPVQGEGGYNVAEPAFLEYLRELCDEHEIVMVADEIQSAIGRTGKMFAMEHFGIVPDLTCVGKSIGGGLPLSGIVGRSSIIDSVPPGGLGGTFGGNPVACAAALAVLDVIDEESLLKKGLRLGTQIDTHFREMAEKNTWDCIGHIRGLGCMNAIEIVRDLESREPAGELTAEIVKISLSKGLILVTAGSARNVIRILVPLTVSTEIIDEGMSILETSISEAVSQAS</sequence>
<feature type="non-terminal residue" evidence="6">
    <location>
        <position position="1"/>
    </location>
</feature>
<dbReference type="PROSITE" id="PS00600">
    <property type="entry name" value="AA_TRANSFER_CLASS_3"/>
    <property type="match status" value="1"/>
</dbReference>
<gene>
    <name evidence="6" type="ORF">METZ01_LOCUS132172</name>
</gene>
<dbReference type="GO" id="GO:0034386">
    <property type="term" value="F:4-aminobutyrate:2-oxoglutarate transaminase activity"/>
    <property type="evidence" value="ECO:0007669"/>
    <property type="project" value="InterPro"/>
</dbReference>
<dbReference type="NCBIfam" id="TIGR00700">
    <property type="entry name" value="GABAtrnsam"/>
    <property type="match status" value="1"/>
</dbReference>
<dbReference type="Gene3D" id="3.40.640.10">
    <property type="entry name" value="Type I PLP-dependent aspartate aminotransferase-like (Major domain)"/>
    <property type="match status" value="1"/>
</dbReference>
<dbReference type="GO" id="GO:0009448">
    <property type="term" value="P:gamma-aminobutyric acid metabolic process"/>
    <property type="evidence" value="ECO:0007669"/>
    <property type="project" value="InterPro"/>
</dbReference>
<dbReference type="InterPro" id="IPR015421">
    <property type="entry name" value="PyrdxlP-dep_Trfase_major"/>
</dbReference>
<name>A0A381YQM7_9ZZZZ</name>
<reference evidence="6" key="1">
    <citation type="submission" date="2018-05" db="EMBL/GenBank/DDBJ databases">
        <authorList>
            <person name="Lanie J.A."/>
            <person name="Ng W.-L."/>
            <person name="Kazmierczak K.M."/>
            <person name="Andrzejewski T.M."/>
            <person name="Davidsen T.M."/>
            <person name="Wayne K.J."/>
            <person name="Tettelin H."/>
            <person name="Glass J.I."/>
            <person name="Rusch D."/>
            <person name="Podicherti R."/>
            <person name="Tsui H.-C.T."/>
            <person name="Winkler M.E."/>
        </authorList>
    </citation>
    <scope>NUCLEOTIDE SEQUENCE</scope>
</reference>
<organism evidence="6">
    <name type="scientific">marine metagenome</name>
    <dbReference type="NCBI Taxonomy" id="408172"/>
    <lineage>
        <taxon>unclassified sequences</taxon>
        <taxon>metagenomes</taxon>
        <taxon>ecological metagenomes</taxon>
    </lineage>
</organism>
<evidence type="ECO:0000313" key="6">
    <source>
        <dbReference type="EMBL" id="SVA79318.1"/>
    </source>
</evidence>
<dbReference type="SUPFAM" id="SSF53383">
    <property type="entry name" value="PLP-dependent transferases"/>
    <property type="match status" value="1"/>
</dbReference>
<evidence type="ECO:0000256" key="5">
    <source>
        <dbReference type="ARBA" id="ARBA00022898"/>
    </source>
</evidence>
<evidence type="ECO:0008006" key="7">
    <source>
        <dbReference type="Google" id="ProtNLM"/>
    </source>
</evidence>
<comment type="cofactor">
    <cofactor evidence="1">
        <name>pyridoxal 5'-phosphate</name>
        <dbReference type="ChEBI" id="CHEBI:597326"/>
    </cofactor>
</comment>
<evidence type="ECO:0000256" key="2">
    <source>
        <dbReference type="ARBA" id="ARBA00008954"/>
    </source>
</evidence>
<dbReference type="PANTHER" id="PTHR11986:SF58">
    <property type="entry name" value="LEUCINE_METHIONINE RACEMASE"/>
    <property type="match status" value="1"/>
</dbReference>
<dbReference type="AlphaFoldDB" id="A0A381YQM7"/>
<dbReference type="EMBL" id="UINC01018814">
    <property type="protein sequence ID" value="SVA79318.1"/>
    <property type="molecule type" value="Genomic_DNA"/>
</dbReference>
<dbReference type="Gene3D" id="3.90.1150.10">
    <property type="entry name" value="Aspartate Aminotransferase, domain 1"/>
    <property type="match status" value="1"/>
</dbReference>
<evidence type="ECO:0000256" key="1">
    <source>
        <dbReference type="ARBA" id="ARBA00001933"/>
    </source>
</evidence>
<keyword evidence="4" id="KW-0808">Transferase</keyword>
<dbReference type="PIRSF" id="PIRSF000521">
    <property type="entry name" value="Transaminase_4ab_Lys_Orn"/>
    <property type="match status" value="1"/>
</dbReference>
<proteinExistence type="inferred from homology"/>
<protein>
    <recommendedName>
        <fullName evidence="7">4-aminobutyrate aminotransferase</fullName>
    </recommendedName>
</protein>
<dbReference type="InterPro" id="IPR005814">
    <property type="entry name" value="Aminotrans_3"/>
</dbReference>
<evidence type="ECO:0000256" key="4">
    <source>
        <dbReference type="ARBA" id="ARBA00022679"/>
    </source>
</evidence>
<dbReference type="GO" id="GO:0042802">
    <property type="term" value="F:identical protein binding"/>
    <property type="evidence" value="ECO:0007669"/>
    <property type="project" value="TreeGrafter"/>
</dbReference>
<accession>A0A381YQM7</accession>
<dbReference type="InterPro" id="IPR049704">
    <property type="entry name" value="Aminotrans_3_PPA_site"/>
</dbReference>
<dbReference type="FunFam" id="3.40.640.10:FF:000013">
    <property type="entry name" value="4-aminobutyrate aminotransferase"/>
    <property type="match status" value="1"/>
</dbReference>
<dbReference type="Pfam" id="PF00202">
    <property type="entry name" value="Aminotran_3"/>
    <property type="match status" value="1"/>
</dbReference>
<dbReference type="InterPro" id="IPR015424">
    <property type="entry name" value="PyrdxlP-dep_Trfase"/>
</dbReference>
<dbReference type="PANTHER" id="PTHR11986">
    <property type="entry name" value="AMINOTRANSFERASE CLASS III"/>
    <property type="match status" value="1"/>
</dbReference>
<dbReference type="InterPro" id="IPR004632">
    <property type="entry name" value="4NH2But_aminotransferase_bac"/>
</dbReference>
<dbReference type="CDD" id="cd00610">
    <property type="entry name" value="OAT_like"/>
    <property type="match status" value="1"/>
</dbReference>
<dbReference type="InterPro" id="IPR015422">
    <property type="entry name" value="PyrdxlP-dep_Trfase_small"/>
</dbReference>
<dbReference type="GO" id="GO:0030170">
    <property type="term" value="F:pyridoxal phosphate binding"/>
    <property type="evidence" value="ECO:0007669"/>
    <property type="project" value="InterPro"/>
</dbReference>
<dbReference type="InterPro" id="IPR050103">
    <property type="entry name" value="Class-III_PLP-dep_AT"/>
</dbReference>